<feature type="chain" id="PRO_5003468784" evidence="7">
    <location>
        <begin position="20"/>
        <end position="677"/>
    </location>
</feature>
<feature type="signal peptide" evidence="7">
    <location>
        <begin position="1"/>
        <end position="19"/>
    </location>
</feature>
<dbReference type="AlphaFoldDB" id="G4TTQ3"/>
<name>G4TTQ3_SERID</name>
<evidence type="ECO:0000256" key="2">
    <source>
        <dbReference type="ARBA" id="ARBA00022692"/>
    </source>
</evidence>
<protein>
    <submittedName>
        <fullName evidence="9">Related to glyoxal oxidase</fullName>
    </submittedName>
</protein>
<evidence type="ECO:0000256" key="4">
    <source>
        <dbReference type="ARBA" id="ARBA00022989"/>
    </source>
</evidence>
<organism evidence="9 10">
    <name type="scientific">Serendipita indica (strain DSM 11827)</name>
    <name type="common">Root endophyte fungus</name>
    <name type="synonym">Piriformospora indica</name>
    <dbReference type="NCBI Taxonomy" id="1109443"/>
    <lineage>
        <taxon>Eukaryota</taxon>
        <taxon>Fungi</taxon>
        <taxon>Dikarya</taxon>
        <taxon>Basidiomycota</taxon>
        <taxon>Agaricomycotina</taxon>
        <taxon>Agaricomycetes</taxon>
        <taxon>Sebacinales</taxon>
        <taxon>Serendipitaceae</taxon>
        <taxon>Serendipita</taxon>
    </lineage>
</organism>
<reference evidence="9 10" key="1">
    <citation type="journal article" date="2011" name="PLoS Pathog.">
        <title>Endophytic Life Strategies Decoded by Genome and Transcriptome Analyses of the Mutualistic Root Symbiont Piriformospora indica.</title>
        <authorList>
            <person name="Zuccaro A."/>
            <person name="Lahrmann U."/>
            <person name="Guldener U."/>
            <person name="Langen G."/>
            <person name="Pfiffi S."/>
            <person name="Biedenkopf D."/>
            <person name="Wong P."/>
            <person name="Samans B."/>
            <person name="Grimm C."/>
            <person name="Basiewicz M."/>
            <person name="Murat C."/>
            <person name="Martin F."/>
            <person name="Kogel K.H."/>
        </authorList>
    </citation>
    <scope>NUCLEOTIDE SEQUENCE [LARGE SCALE GENOMIC DNA]</scope>
    <source>
        <strain evidence="9 10">DSM 11827</strain>
    </source>
</reference>
<evidence type="ECO:0000256" key="6">
    <source>
        <dbReference type="ARBA" id="ARBA00023180"/>
    </source>
</evidence>
<dbReference type="Proteomes" id="UP000007148">
    <property type="component" value="Unassembled WGS sequence"/>
</dbReference>
<evidence type="ECO:0000313" key="9">
    <source>
        <dbReference type="EMBL" id="CCA74696.1"/>
    </source>
</evidence>
<comment type="subcellular location">
    <subcellularLocation>
        <location evidence="1">Membrane</location>
        <topology evidence="1">Single-pass membrane protein</topology>
    </subcellularLocation>
</comment>
<evidence type="ECO:0000256" key="5">
    <source>
        <dbReference type="ARBA" id="ARBA00023136"/>
    </source>
</evidence>
<keyword evidence="3 7" id="KW-0732">Signal</keyword>
<dbReference type="InterPro" id="IPR002889">
    <property type="entry name" value="WSC_carb-bd"/>
</dbReference>
<keyword evidence="5" id="KW-0472">Membrane</keyword>
<dbReference type="Pfam" id="PF01822">
    <property type="entry name" value="WSC"/>
    <property type="match status" value="3"/>
</dbReference>
<dbReference type="EMBL" id="CAFZ01000344">
    <property type="protein sequence ID" value="CCA74696.1"/>
    <property type="molecule type" value="Genomic_DNA"/>
</dbReference>
<gene>
    <name evidence="9" type="ORF">PIIN_08647</name>
</gene>
<dbReference type="OMA" id="EICEADP"/>
<feature type="domain" description="WSC" evidence="8">
    <location>
        <begin position="28"/>
        <end position="119"/>
    </location>
</feature>
<feature type="domain" description="WSC" evidence="8">
    <location>
        <begin position="134"/>
        <end position="225"/>
    </location>
</feature>
<sequence>MLAIALPLIPLLLTQSVRAASVVPSYNGWNSVGCYQDIVAARVLPHMEQISGGMTVEKCLDACHSSGYAFAGLEWSQECFCGPTLPPTPATDGRCDMPCQADSSEICGGGLGLTVYEYSGSLPSPPSNLATYRTWTYDNCYVDSIWNRALPNGRSVSGPMTIEKCLDACSDSGYQYAGLEYAGECYCGSAQPNQVANDGRCDMACSGNPSQLCGGGNGLSVYHSSSSANAPQPIDSYNGWSFSGCYKDSIHSRVLPQRAAPEHDYDQTIEICIDACSALGYVFAGLEYGSECWCGNWKPWDEATDGRCNMACVGNHQERCGGPNGIDVYQFHSQTTVVTDFTTTTAVVGTFTTATTIATVVEGTGSYAETITKTTDVVVPATYTTTLVAPLTITTTAVIPYTTTTTVIGGVTLTSTIATPVVGSTTVVVPFVGSTTQAIPLTGSTTVPVPLTGSTTTLFPVTASTTLFAPSTGTRTVPLTVGRTSFTLSIYTGTTSFVDPLTTVIQPVIILTTLAKTYTTTTGSPLPFTTSVPSVRPITLTGSDIKFFTTTSSAIQAFPTTSLAINTFPAVSSNVAAVTSTSTYYAPFTSETTGFVPVATSSVNVGSYTSSSVDIEPVPGSTTVVTEYTTTSVGYTPYTTTAYDTQVTTFVATVPTPITVTTTFITRVDDPQYTTAP</sequence>
<dbReference type="PROSITE" id="PS51212">
    <property type="entry name" value="WSC"/>
    <property type="match status" value="3"/>
</dbReference>
<evidence type="ECO:0000256" key="3">
    <source>
        <dbReference type="ARBA" id="ARBA00022729"/>
    </source>
</evidence>
<dbReference type="STRING" id="1109443.G4TTQ3"/>
<dbReference type="HOGENOM" id="CLU_474157_0_0_1"/>
<dbReference type="OrthoDB" id="5985073at2759"/>
<evidence type="ECO:0000256" key="1">
    <source>
        <dbReference type="ARBA" id="ARBA00004167"/>
    </source>
</evidence>
<evidence type="ECO:0000259" key="8">
    <source>
        <dbReference type="PROSITE" id="PS51212"/>
    </source>
</evidence>
<keyword evidence="6" id="KW-0325">Glycoprotein</keyword>
<proteinExistence type="predicted"/>
<dbReference type="SMART" id="SM00321">
    <property type="entry name" value="WSC"/>
    <property type="match status" value="3"/>
</dbReference>
<dbReference type="InParanoid" id="G4TTQ3"/>
<dbReference type="PANTHER" id="PTHR24269:SF16">
    <property type="entry name" value="PROTEIN SLG1"/>
    <property type="match status" value="1"/>
</dbReference>
<evidence type="ECO:0000256" key="7">
    <source>
        <dbReference type="SAM" id="SignalP"/>
    </source>
</evidence>
<feature type="domain" description="WSC" evidence="8">
    <location>
        <begin position="239"/>
        <end position="332"/>
    </location>
</feature>
<keyword evidence="4" id="KW-1133">Transmembrane helix</keyword>
<dbReference type="eggNOG" id="KOG4157">
    <property type="taxonomic scope" value="Eukaryota"/>
</dbReference>
<dbReference type="PANTHER" id="PTHR24269">
    <property type="entry name" value="KREMEN PROTEIN"/>
    <property type="match status" value="1"/>
</dbReference>
<dbReference type="GO" id="GO:0005886">
    <property type="term" value="C:plasma membrane"/>
    <property type="evidence" value="ECO:0007669"/>
    <property type="project" value="TreeGrafter"/>
</dbReference>
<comment type="caution">
    <text evidence="9">The sequence shown here is derived from an EMBL/GenBank/DDBJ whole genome shotgun (WGS) entry which is preliminary data.</text>
</comment>
<dbReference type="InterPro" id="IPR051836">
    <property type="entry name" value="Kremen_rcpt"/>
</dbReference>
<accession>G4TTQ3</accession>
<keyword evidence="2" id="KW-0812">Transmembrane</keyword>
<keyword evidence="10" id="KW-1185">Reference proteome</keyword>
<evidence type="ECO:0000313" key="10">
    <source>
        <dbReference type="Proteomes" id="UP000007148"/>
    </source>
</evidence>